<proteinExistence type="predicted"/>
<protein>
    <submittedName>
        <fullName evidence="1">Uncharacterized protein</fullName>
    </submittedName>
</protein>
<gene>
    <name evidence="1" type="ORF">NEIELOOT_00910</name>
</gene>
<name>D4DPC4_NEIEG</name>
<accession>D4DPC4</accession>
<evidence type="ECO:0000313" key="1">
    <source>
        <dbReference type="EMBL" id="EFE50231.1"/>
    </source>
</evidence>
<organism evidence="1 2">
    <name type="scientific">Neisseria elongata subsp. glycolytica ATCC 29315</name>
    <dbReference type="NCBI Taxonomy" id="546263"/>
    <lineage>
        <taxon>Bacteria</taxon>
        <taxon>Pseudomonadati</taxon>
        <taxon>Pseudomonadota</taxon>
        <taxon>Betaproteobacteria</taxon>
        <taxon>Neisseriales</taxon>
        <taxon>Neisseriaceae</taxon>
        <taxon>Neisseria</taxon>
    </lineage>
</organism>
<evidence type="ECO:0000313" key="2">
    <source>
        <dbReference type="Proteomes" id="UP000005536"/>
    </source>
</evidence>
<dbReference type="AlphaFoldDB" id="D4DPC4"/>
<dbReference type="EMBL" id="ADBF01000023">
    <property type="protein sequence ID" value="EFE50231.1"/>
    <property type="molecule type" value="Genomic_DNA"/>
</dbReference>
<sequence>MQADEDFVVEIHALADDGTAVLDDGQDGSQRINAEAAHAVFDVERPSVQHVPKIGDFAAVEPRFGHIAAVHRPPAHHGLRLRLRGFDKARDVGKAVLRVGINLQNVAETLLRRQFETPFHRTAFTTVHRAEGNLNALATKGLQTGAAVFARAVVHYQNGQAAMPQGGNHLRQRAEVAVVGDDGEEFHDGAGNGGKNGILTKGGKGYLKNAGGSFRRP</sequence>
<comment type="caution">
    <text evidence="1">The sequence shown here is derived from an EMBL/GenBank/DDBJ whole genome shotgun (WGS) entry which is preliminary data.</text>
</comment>
<reference evidence="1 2" key="1">
    <citation type="submission" date="2010-02" db="EMBL/GenBank/DDBJ databases">
        <authorList>
            <person name="Weinstock G."/>
            <person name="Sodergren E."/>
            <person name="Clifton S."/>
            <person name="Fulton L."/>
            <person name="Fulton B."/>
            <person name="Courtney L."/>
            <person name="Fronick C."/>
            <person name="Harrison M."/>
            <person name="Strong C."/>
            <person name="Farmer C."/>
            <person name="Delahaunty K."/>
            <person name="Markovic C."/>
            <person name="Hall O."/>
            <person name="Minx P."/>
            <person name="Tomlinson C."/>
            <person name="Mitreva M."/>
            <person name="Nelson J."/>
            <person name="Hou S."/>
            <person name="Wollam A."/>
            <person name="Pepin K.H."/>
            <person name="Johnson M."/>
            <person name="Bhonagiri V."/>
            <person name="Zhang X."/>
            <person name="Suruliraj S."/>
            <person name="Warren W."/>
            <person name="Chinwalla A."/>
            <person name="Mardis E.R."/>
            <person name="Wilson R.K."/>
        </authorList>
    </citation>
    <scope>NUCLEOTIDE SEQUENCE [LARGE SCALE GENOMIC DNA]</scope>
    <source>
        <strain evidence="1 2">ATCC 29315</strain>
    </source>
</reference>
<dbReference type="Proteomes" id="UP000005536">
    <property type="component" value="Unassembled WGS sequence"/>
</dbReference>